<feature type="coiled-coil region" evidence="1">
    <location>
        <begin position="322"/>
        <end position="349"/>
    </location>
</feature>
<feature type="region of interest" description="Disordered" evidence="2">
    <location>
        <begin position="4225"/>
        <end position="4265"/>
    </location>
</feature>
<dbReference type="STRING" id="53468.A0A0R3U5W3"/>
<organism evidence="3 4">
    <name type="scientific">Mesocestoides corti</name>
    <name type="common">Flatworm</name>
    <dbReference type="NCBI Taxonomy" id="53468"/>
    <lineage>
        <taxon>Eukaryota</taxon>
        <taxon>Metazoa</taxon>
        <taxon>Spiralia</taxon>
        <taxon>Lophotrochozoa</taxon>
        <taxon>Platyhelminthes</taxon>
        <taxon>Cestoda</taxon>
        <taxon>Eucestoda</taxon>
        <taxon>Cyclophyllidea</taxon>
        <taxon>Mesocestoididae</taxon>
        <taxon>Mesocestoides</taxon>
    </lineage>
</organism>
<dbReference type="SUPFAM" id="SSF46966">
    <property type="entry name" value="Spectrin repeat"/>
    <property type="match status" value="1"/>
</dbReference>
<keyword evidence="1" id="KW-0175">Coiled coil</keyword>
<dbReference type="GO" id="GO:0045098">
    <property type="term" value="C:type III intermediate filament"/>
    <property type="evidence" value="ECO:0007669"/>
    <property type="project" value="TreeGrafter"/>
</dbReference>
<feature type="coiled-coil region" evidence="1">
    <location>
        <begin position="2170"/>
        <end position="2197"/>
    </location>
</feature>
<feature type="region of interest" description="Disordered" evidence="2">
    <location>
        <begin position="4278"/>
        <end position="4298"/>
    </location>
</feature>
<dbReference type="PANTHER" id="PTHR34707">
    <property type="entry name" value="VIMENTIN-TYPE INTERMEDIATE FILAMENT-ASSOCIATED COILED-COIL PROTEIN"/>
    <property type="match status" value="1"/>
</dbReference>
<feature type="coiled-coil region" evidence="1">
    <location>
        <begin position="2529"/>
        <end position="2560"/>
    </location>
</feature>
<protein>
    <submittedName>
        <fullName evidence="3">Uncharacterized protein</fullName>
    </submittedName>
</protein>
<dbReference type="EMBL" id="UXSR01000322">
    <property type="protein sequence ID" value="VDD76128.1"/>
    <property type="molecule type" value="Genomic_DNA"/>
</dbReference>
<dbReference type="OrthoDB" id="6281854at2759"/>
<dbReference type="Proteomes" id="UP000267029">
    <property type="component" value="Unassembled WGS sequence"/>
</dbReference>
<name>A0A0R3U5W3_MESCO</name>
<gene>
    <name evidence="3" type="ORF">MCOS_LOCUS2131</name>
</gene>
<dbReference type="PANTHER" id="PTHR34707:SF1">
    <property type="entry name" value="VIMENTIN-TYPE INTERMEDIATE FILAMENT-ASSOCIATED COILED-COIL PROTEIN"/>
    <property type="match status" value="1"/>
</dbReference>
<keyword evidence="4" id="KW-1185">Reference proteome</keyword>
<proteinExistence type="predicted"/>
<evidence type="ECO:0000256" key="1">
    <source>
        <dbReference type="SAM" id="Coils"/>
    </source>
</evidence>
<evidence type="ECO:0000256" key="2">
    <source>
        <dbReference type="SAM" id="MobiDB-lite"/>
    </source>
</evidence>
<feature type="compositionally biased region" description="Gly residues" evidence="2">
    <location>
        <begin position="4279"/>
        <end position="4293"/>
    </location>
</feature>
<reference evidence="3 4" key="1">
    <citation type="submission" date="2018-10" db="EMBL/GenBank/DDBJ databases">
        <authorList>
            <consortium name="Pathogen Informatics"/>
        </authorList>
    </citation>
    <scope>NUCLEOTIDE SEQUENCE [LARGE SCALE GENOMIC DNA]</scope>
</reference>
<evidence type="ECO:0000313" key="4">
    <source>
        <dbReference type="Proteomes" id="UP000267029"/>
    </source>
</evidence>
<dbReference type="Gene3D" id="1.20.58.60">
    <property type="match status" value="3"/>
</dbReference>
<feature type="region of interest" description="Disordered" evidence="2">
    <location>
        <begin position="4186"/>
        <end position="4206"/>
    </location>
</feature>
<sequence length="4440" mass="498282">MGLSLINILSDVKNSSTSPPFPPPETIVNFSFEFAVFEKRFHWMTITLDEASDSVSALVSAFKQYDHRLTEARAWIQRSEVVLREKTENVGQSRSLDEEDAKKHLLVIQNLVSAFSDGKRLVDVVEGVASDLLTCAVETNRWVVNIRHVLQLSSTRSHDVNAGAILPNFRVTLLETGEELRQDLGKYFVSLSTLNEEAEVRLAKCSTFSDNCSRFVEWLTTSESDWCIPPVGEVDSVALSSDDGNKFLSEKQALASIYRQRLLDVRVHETVLQELFVSAGIDYESDVSAVEAEDRADLIRLLDVKQRFNWLHSCAANRVTLMEDAVKKAEEMETRIQAFQSAVQNTRRQLTSVEWDVVELSTWERLKPSASEPVVEVVEEVIHQLSGSLQTLTRLSHDLEQAVETIDDIPTSPRLNEDAKTALPNKLRTLRVYIEKYIKSSIAFANSYRTLVDSLSKVDARISEKEYLSKYTSLDVCRLNSEEWTSLRDEIQDELSVCLQLEQDLRDEKFETKFSALRGRFDDFLASLRAIVATSTSQCSATRLFEAQILRLTEMLQVCTKTVTNLRDDLDAQLRKGDLYHDVLNSCQSRLDEIEADLVGTLDSATLRGDMKIWLADTQDLVCKVTAIESHLCDFQTKDLESLVLAAQSSDEFLPLSTQALQDRWSELVTRAINARAAAESSLSVIQDATEAFKDMISWIGEAQERLNSICVKSIESPGSFDVEINEPGFLIDSWSGFVETRSSRLSKLTKLHEEAVSRRAAILSTTEGLGKLKGPSPPRADPSAIRAMELELADAYADLMERCQTVLSGEQEVLKGTQAALEDATSALNAVESLSDRANSLIFGDEVGASLEWRQVCFRDFLSIEMSTVRELVDRSTKWVVTLPEVDSRFAEAISTKMLSELARIEERVVGRVDAMEQFSRHLKEVTEHITTEETWLREFTPNRDFSFKKGPNTLAEKRDLARHLEVGLFCLFCLGECAFVLPPELTSRLQNLRQSLVLQRQTVTNQRQRWIQAGDQHAAFVANLYSACDHANLLAIEVQKYWVTFQDVCKDKSSSLDMISWTKEAVLQRDELVKLSETVKQLNHQFPSVRATTGCDRQSRLDAELDALRRFLDGFAEATDRRWSLLDALQLQVGEFNRAVQRFSRNFESFTADFIQVLCSSVEPSSSTLWKLLQEAGISLSSDYDSLQKATRALEALVNQARSDNTVVPTVEKVEDAEVDDEIQWNAKGIRQTVDPPEDRTLDLLKTIDEMAENQTSLIGSITNLHEAAQRLSDARRHHSQSRKACKEWISEASKRLATCKGTTVDHVSPHFVSLEQKIGHLRIRHQNIEVQMSVVFRASLAEAHVGNQTKFDANETNEANLVACHACLLQALNEECARRKITATFPSPNDCLDAATLKSDWRGLLEDIQHLKKSIANRISECEEASNAVVWMSDWIRGLERRIADSEVTSFDSFQLPSFRRSHNLRPYVQELQTLQMLAKCQQEVLQFWQQIFAKAPDIAFFPDLQAMYAEIEVRRSEFDQFAGKVVVVQSDSDPVTQNFRLRLEAATKTVQDCLQQNTSGADLLNQVCTDLVAYNDWVSEVQQLAASNNVSMPTLLGLESRPGVRKGQDRVCALSASIDQLAVGCRSAMDNICPLGTACSFSSEILSDLTGAWKLVSDQLPLVRQKSQNEASALADFRSDFGEVKAWLVESQAALQIIRTDLQLNYSRGVESYSKELSKQVSPSPSVEAATECVTLYLSKKEKLASETAAMVNRVSMKNRDFDGLLEKLRKLRFLNIETTQQFAVDVDDLINQYSELRTQAKQASEQSNDVLSCHLNFLSTSKTFRIWREELSQSLLSVSDFSGDRYTLLARFDWFNHIETLRQKGDAKSTDLKDVCLRCLATSPSEVLPALLAISTHHLKEFQSLYDEAVGVHRRFSSILAALEQLDSKATEVDRCLLRFQDHLAKYETPFSENLQTLHSTVDVLSQALDALNGAANESATDPGLCSEASALRKKFAELSKQHTNLKSILEDIPVEEDPSAVSTVAQREKSLDDLATTIERMRSAWQKASSLYSAFSNESQVLGRVAEEFASRVEAFVKEEATSTTVVSVSELMSRCGQWMDEHDTFPQELKRVKSKLALLTPCTTNATLLDLQSELTRYWTQYVAAQQLGRSLVRRLEERIDTDARLKADLANCDSALSEAENELQRLATSDLFLLELPLPKPLMLATTPVSELSFNFAKFSTVVGDFVSTQGQSVSKQNELLSDFLAKLASREKEIDDLMNQPLLEDNAFEITKATVGSRLKRLVEQARQSREEGNATEALSVDVKTTITKTVDELASTIEGFVRAEADSRQISDDMETKLENIREKLGFVSKQLNKDAPLLTQIRSAYQRLPVTKQKWKIHANMLNLLADEVDGLRGRVDDLNATIGAEIKELTRITSLQIQLSDLHSAHVAKLEGILVSLNQPLSSLEATSEEDLMSQFSALAASVKASNEDLQSSTTEYNRKCNIVLSNLADAVVNYSSHRRQPVGMLVTRIGHLRVTFEETERQAEKLARDLAEELERWEEFLSRLRRLRQWIRARESDFQVFSTATSVVERMNGLRSLEETMAKTGRPMLDEASASGRTLVSLRPKLTIVGTATTAISDRYEALVKAISEVQSQIKGTVVKEEEVKRDGQSCAGMLDHREEQLKELCRLPIIVSAASSAVSGIKERLQKLGEFLDDLEDLKSTHLRPLDERVQQMRTQLDACSFDQSEISSVVLTTSGLWEQFSRLCENASSAIVELNTFLKACNSFYKVAEDAKSWLDCQKEAYVVLDQEVSDIDCNDIRELTDRLAKRANDMHKFCMDLHSNGENYLTKCTSECSRLINAARSVSKFLVQNNSSQVLNQENLISALQSRYQSLSERSAKRKDEISALLFALTAYDELFTSLQSWLMSVGNEEALEGADDVAKEMALWSTPPSYLTIRSSNLLFQLTQAHERVGQIGEKQALLDALLWRSNRLLEEHGSSGITRFAAHRAGALSRQFVELATRVKHQIEQKSMCLRGIEKLQEARDCYSAWEKGIRADLAQARHENTADKVLAATKRITESVDMGDVLLDTCRRWALSVQSDALGSPAVEPSLVQDLMTSYAALKSLLFQEVQKAERQLTQYQSKQLQIASLSSWLDGAEASLQEVITSIFSPPPPARMSGGNSFLSIVIFCEQTATKALSELCALQSECSSRDPVDEDAQLISRFHAFKVKLAQCTKEVEERVKELSAYRESSELVALRQQLTLERYIQATGENCPTPETTSQLQDPPTTILDALLSPYDAQRRLTVLQDVYDEVMIEGRQLFETMIESADRLVSSSSWRQEDVFLVEVVNDRCETLRGEQMRLEGLTRKSIELLEGVLEMWRAIVKSEEALSEWLTGMEQAASRPKQDPETSLAEKRQALEEMQTLQSGLSHKAAAIEHLLCEAERLNQQVPQLQVAKRARQLSSRYRALVDFVQVSTLFFHTNDLHLEVRITCLEELLPTSCAAIKLCSLDCIYAKIVDYTSLVEEFRAEQTPASHVELTAKQSLLKSTLNNITTLRDSSELRDLLGNVERMKTHVSADVAERYTRRTTEIGVFVEDSTRHLEKVQCSITSKLEVWEKWSSLVTKLQDEVEQASFALKQAIADCKISATTNPVEELKGRKEALEKMRELHAVLASKKPEFNEIRRMVQAKDAEILDALLYRQSNDLISRFKALTADVQTRKTRLKRSWEGLFALSNKVNDADQWLLTASVKMAALNSAYADGPKAIAFLVQNCDNLVTEISHFLTDRLEQVIVEVRSSENSKRKKKKKITTKRKTSTRLSTTSVLLSQLETMKDEAEGLIQVTGVIKENLLAKACNWDELLVILENGEAFVELQLPRWWNSVIRPTEGEQATATSPLRLQIDQQPEALSTEVLRMIKDIEVFGVCTNATDEFLCTQERRFQLESLSARLSTPWSPVTAPPVVRRRLQRIDLDDNEISSTASLGDGGVQTSGSKMRTRAEKLLGRLDDEVQKVRHTVILLTNHIAIFFLTFQMKKLSDQLNTLKSLRDQRALCESEVADWLNLKESEVNSLISKRGTGEPDLGTTSLKNLRDELLAKRVVIDELASWQHGLLHSPDAEGNTIGELTDHLDTLVHRIEKRIKLHREVEHQALEASQLKSEVQEDLQKTIQRISMGESSRRIRGLQTVTNLRTAQSSPMTPQRGRSPLTVQLPPSPVTGSLEWLWYSPSSLLEQPADPANPTHPPLQQQDMSPSPPRIPLRPRRSCGQGRVGRSTPLINIQRRCRFGGGDDGGGGGGGSGFSSPQSCALDRFTDLRVDATPPPSVSPPPTPLLLGRSMSPYLIGRRWRRGSFQASPNAVASTSGLPQLTKKFSTSCTDLLPSRQALPPPSGIRAFYLQGLGECSSNLKAYWVCVRLDLERRCSCAVPLNTFSVDALLAFIWILLQEV</sequence>
<evidence type="ECO:0000313" key="3">
    <source>
        <dbReference type="EMBL" id="VDD76128.1"/>
    </source>
</evidence>
<accession>A0A0R3U5W3</accession>